<evidence type="ECO:0000313" key="2">
    <source>
        <dbReference type="EMBL" id="TPX38287.1"/>
    </source>
</evidence>
<reference evidence="2 3" key="1">
    <citation type="journal article" date="2019" name="Sci. Rep.">
        <title>Comparative genomics of chytrid fungi reveal insights into the obligate biotrophic and pathogenic lifestyle of Synchytrium endobioticum.</title>
        <authorList>
            <person name="van de Vossenberg B.T.L.H."/>
            <person name="Warris S."/>
            <person name="Nguyen H.D.T."/>
            <person name="van Gent-Pelzer M.P.E."/>
            <person name="Joly D.L."/>
            <person name="van de Geest H.C."/>
            <person name="Bonants P.J.M."/>
            <person name="Smith D.S."/>
            <person name="Levesque C.A."/>
            <person name="van der Lee T.A.J."/>
        </authorList>
    </citation>
    <scope>NUCLEOTIDE SEQUENCE [LARGE SCALE GENOMIC DNA]</scope>
    <source>
        <strain evidence="2 3">JEL517</strain>
    </source>
</reference>
<comment type="caution">
    <text evidence="2">The sequence shown here is derived from an EMBL/GenBank/DDBJ whole genome shotgun (WGS) entry which is preliminary data.</text>
</comment>
<organism evidence="2 3">
    <name type="scientific">Synchytrium microbalum</name>
    <dbReference type="NCBI Taxonomy" id="1806994"/>
    <lineage>
        <taxon>Eukaryota</taxon>
        <taxon>Fungi</taxon>
        <taxon>Fungi incertae sedis</taxon>
        <taxon>Chytridiomycota</taxon>
        <taxon>Chytridiomycota incertae sedis</taxon>
        <taxon>Chytridiomycetes</taxon>
        <taxon>Synchytriales</taxon>
        <taxon>Synchytriaceae</taxon>
        <taxon>Synchytrium</taxon>
    </lineage>
</organism>
<name>A0A507CB51_9FUNG</name>
<keyword evidence="1" id="KW-0175">Coiled coil</keyword>
<dbReference type="Proteomes" id="UP000319731">
    <property type="component" value="Unassembled WGS sequence"/>
</dbReference>
<evidence type="ECO:0000256" key="1">
    <source>
        <dbReference type="SAM" id="Coils"/>
    </source>
</evidence>
<gene>
    <name evidence="2" type="ORF">SmJEL517_g00071</name>
</gene>
<dbReference type="GeneID" id="42001298"/>
<keyword evidence="3" id="KW-1185">Reference proteome</keyword>
<feature type="coiled-coil region" evidence="1">
    <location>
        <begin position="145"/>
        <end position="179"/>
    </location>
</feature>
<protein>
    <submittedName>
        <fullName evidence="2">Uncharacterized protein</fullName>
    </submittedName>
</protein>
<dbReference type="AlphaFoldDB" id="A0A507CB51"/>
<proteinExistence type="predicted"/>
<accession>A0A507CB51</accession>
<sequence>MEDIQDDSSQPSDTQQPPEIRSYFIQSSRELKDFLQSIDGIGPRYLSVLVPHHYNSSTSTHNQKLDKCRADFQETTQGINDKFDSSLTWLNEYLKRAHTLRGKAVTSKLNEYKRKYEGIVASNAAASKKMKAGIDKYRTSQALIQEALERNHQDMVREVQQFESDMEEIVAARQATERQAAISKMERDLNRFRELEGRLGSEEKTKTQDEIMESFKALLKNAKV</sequence>
<dbReference type="EMBL" id="QEAO01000001">
    <property type="protein sequence ID" value="TPX38287.1"/>
    <property type="molecule type" value="Genomic_DNA"/>
</dbReference>
<dbReference type="OrthoDB" id="10513636at2759"/>
<evidence type="ECO:0000313" key="3">
    <source>
        <dbReference type="Proteomes" id="UP000319731"/>
    </source>
</evidence>
<dbReference type="RefSeq" id="XP_031028001.1">
    <property type="nucleotide sequence ID" value="XM_031166001.1"/>
</dbReference>